<feature type="transmembrane region" description="Helical" evidence="1">
    <location>
        <begin position="204"/>
        <end position="224"/>
    </location>
</feature>
<keyword evidence="3" id="KW-1185">Reference proteome</keyword>
<dbReference type="OrthoDB" id="10011262at2759"/>
<proteinExistence type="predicted"/>
<evidence type="ECO:0000256" key="1">
    <source>
        <dbReference type="SAM" id="Phobius"/>
    </source>
</evidence>
<comment type="caution">
    <text evidence="2">The sequence shown here is derived from an EMBL/GenBank/DDBJ whole genome shotgun (WGS) entry which is preliminary data.</text>
</comment>
<dbReference type="Proteomes" id="UP000784294">
    <property type="component" value="Unassembled WGS sequence"/>
</dbReference>
<accession>A0A3S5A1D1</accession>
<name>A0A3S5A1D1_9PLAT</name>
<evidence type="ECO:0000313" key="3">
    <source>
        <dbReference type="Proteomes" id="UP000784294"/>
    </source>
</evidence>
<gene>
    <name evidence="2" type="ORF">PXEA_LOCUS10606</name>
</gene>
<dbReference type="EMBL" id="CAAALY010031375">
    <property type="protein sequence ID" value="VEL17166.1"/>
    <property type="molecule type" value="Genomic_DNA"/>
</dbReference>
<feature type="transmembrane region" description="Helical" evidence="1">
    <location>
        <begin position="280"/>
        <end position="301"/>
    </location>
</feature>
<keyword evidence="1" id="KW-1133">Transmembrane helix</keyword>
<reference evidence="2" key="1">
    <citation type="submission" date="2018-11" db="EMBL/GenBank/DDBJ databases">
        <authorList>
            <consortium name="Pathogen Informatics"/>
        </authorList>
    </citation>
    <scope>NUCLEOTIDE SEQUENCE</scope>
</reference>
<protein>
    <submittedName>
        <fullName evidence="2">Uncharacterized protein</fullName>
    </submittedName>
</protein>
<keyword evidence="1" id="KW-0472">Membrane</keyword>
<keyword evidence="1" id="KW-0812">Transmembrane</keyword>
<dbReference type="AlphaFoldDB" id="A0A3S5A1D1"/>
<organism evidence="2 3">
    <name type="scientific">Protopolystoma xenopodis</name>
    <dbReference type="NCBI Taxonomy" id="117903"/>
    <lineage>
        <taxon>Eukaryota</taxon>
        <taxon>Metazoa</taxon>
        <taxon>Spiralia</taxon>
        <taxon>Lophotrochozoa</taxon>
        <taxon>Platyhelminthes</taxon>
        <taxon>Monogenea</taxon>
        <taxon>Polyopisthocotylea</taxon>
        <taxon>Polystomatidea</taxon>
        <taxon>Polystomatidae</taxon>
        <taxon>Protopolystoma</taxon>
    </lineage>
</organism>
<evidence type="ECO:0000313" key="2">
    <source>
        <dbReference type="EMBL" id="VEL17166.1"/>
    </source>
</evidence>
<feature type="transmembrane region" description="Helical" evidence="1">
    <location>
        <begin position="236"/>
        <end position="260"/>
    </location>
</feature>
<sequence>MDSLHLYDSLPPVSDIPVLSLSQLFSIRDNIAEHRNYCSLEFAREYNKFFDWCTHLKCFDEDEPCNLSDSEIEAAKLVYCVSRISLYLAYLRIVPLCSVDMLRSSEAKKTYDVAGSTDIINSSVSLSTKTTPGTWTTTNASVTHAISEYASLISTSTLATEKIVSGEKPHPVFDLMQYIGYNGTKCYDDHLCDQPQTAQLKHSLLGVICFLLCLFGTVTNPLLLPAFNTRANRSGATLYLTGMGVCDTIYLLVTTFAVVLRHIPAAFPDQMEMYARISGYLVPTGLPIMLFCELTVVRNVLSSQLLFFSYQDYVSRPLFYLIFDIYLSKSTLL</sequence>